<dbReference type="EnsemblFungi" id="MAPG_06646T0">
    <property type="protein sequence ID" value="MAPG_06646T0"/>
    <property type="gene ID" value="MAPG_06646"/>
</dbReference>
<reference evidence="3" key="2">
    <citation type="submission" date="2010-05" db="EMBL/GenBank/DDBJ databases">
        <title>The Genome Sequence of Magnaporthe poae strain ATCC 64411.</title>
        <authorList>
            <consortium name="The Broad Institute Genome Sequencing Platform"/>
            <consortium name="Broad Institute Genome Sequencing Center for Infectious Disease"/>
            <person name="Ma L.-J."/>
            <person name="Dead R."/>
            <person name="Young S."/>
            <person name="Zeng Q."/>
            <person name="Koehrsen M."/>
            <person name="Alvarado L."/>
            <person name="Berlin A."/>
            <person name="Chapman S.B."/>
            <person name="Chen Z."/>
            <person name="Freedman E."/>
            <person name="Gellesch M."/>
            <person name="Goldberg J."/>
            <person name="Griggs A."/>
            <person name="Gujja S."/>
            <person name="Heilman E.R."/>
            <person name="Heiman D."/>
            <person name="Hepburn T."/>
            <person name="Howarth C."/>
            <person name="Jen D."/>
            <person name="Larson L."/>
            <person name="Mehta T."/>
            <person name="Neiman D."/>
            <person name="Pearson M."/>
            <person name="Roberts A."/>
            <person name="Saif S."/>
            <person name="Shea T."/>
            <person name="Shenoy N."/>
            <person name="Sisk P."/>
            <person name="Stolte C."/>
            <person name="Sykes S."/>
            <person name="Walk T."/>
            <person name="White J."/>
            <person name="Yandava C."/>
            <person name="Haas B."/>
            <person name="Nusbaum C."/>
            <person name="Birren B."/>
        </authorList>
    </citation>
    <scope>NUCLEOTIDE SEQUENCE</scope>
    <source>
        <strain evidence="3">ATCC 64411</strain>
    </source>
</reference>
<feature type="region of interest" description="Disordered" evidence="1">
    <location>
        <begin position="590"/>
        <end position="612"/>
    </location>
</feature>
<protein>
    <recommendedName>
        <fullName evidence="2">C2H2-type domain-containing protein</fullName>
    </recommendedName>
</protein>
<dbReference type="PANTHER" id="PTHR35391">
    <property type="entry name" value="C2H2-TYPE DOMAIN-CONTAINING PROTEIN-RELATED"/>
    <property type="match status" value="1"/>
</dbReference>
<evidence type="ECO:0000313" key="5">
    <source>
        <dbReference type="Proteomes" id="UP000011715"/>
    </source>
</evidence>
<organism evidence="4 5">
    <name type="scientific">Magnaporthiopsis poae (strain ATCC 64411 / 73-15)</name>
    <name type="common">Kentucky bluegrass fungus</name>
    <name type="synonym">Magnaporthe poae</name>
    <dbReference type="NCBI Taxonomy" id="644358"/>
    <lineage>
        <taxon>Eukaryota</taxon>
        <taxon>Fungi</taxon>
        <taxon>Dikarya</taxon>
        <taxon>Ascomycota</taxon>
        <taxon>Pezizomycotina</taxon>
        <taxon>Sordariomycetes</taxon>
        <taxon>Sordariomycetidae</taxon>
        <taxon>Magnaporthales</taxon>
        <taxon>Magnaporthaceae</taxon>
        <taxon>Magnaporthiopsis</taxon>
    </lineage>
</organism>
<reference evidence="5" key="1">
    <citation type="submission" date="2010-05" db="EMBL/GenBank/DDBJ databases">
        <title>The genome sequence of Magnaporthe poae strain ATCC 64411.</title>
        <authorList>
            <person name="Ma L.-J."/>
            <person name="Dead R."/>
            <person name="Young S."/>
            <person name="Zeng Q."/>
            <person name="Koehrsen M."/>
            <person name="Alvarado L."/>
            <person name="Berlin A."/>
            <person name="Chapman S.B."/>
            <person name="Chen Z."/>
            <person name="Freedman E."/>
            <person name="Gellesch M."/>
            <person name="Goldberg J."/>
            <person name="Griggs A."/>
            <person name="Gujja S."/>
            <person name="Heilman E.R."/>
            <person name="Heiman D."/>
            <person name="Hepburn T."/>
            <person name="Howarth C."/>
            <person name="Jen D."/>
            <person name="Larson L."/>
            <person name="Mehta T."/>
            <person name="Neiman D."/>
            <person name="Pearson M."/>
            <person name="Roberts A."/>
            <person name="Saif S."/>
            <person name="Shea T."/>
            <person name="Shenoy N."/>
            <person name="Sisk P."/>
            <person name="Stolte C."/>
            <person name="Sykes S."/>
            <person name="Walk T."/>
            <person name="White J."/>
            <person name="Yandava C."/>
            <person name="Haas B."/>
            <person name="Nusbaum C."/>
            <person name="Birren B."/>
        </authorList>
    </citation>
    <scope>NUCLEOTIDE SEQUENCE [LARGE SCALE GENOMIC DNA]</scope>
    <source>
        <strain evidence="5">ATCC 64411 / 73-15</strain>
    </source>
</reference>
<feature type="region of interest" description="Disordered" evidence="1">
    <location>
        <begin position="782"/>
        <end position="1019"/>
    </location>
</feature>
<reference evidence="4" key="4">
    <citation type="journal article" date="2015" name="G3 (Bethesda)">
        <title>Genome sequences of three phytopathogenic species of the Magnaporthaceae family of fungi.</title>
        <authorList>
            <person name="Okagaki L.H."/>
            <person name="Nunes C.C."/>
            <person name="Sailsbery J."/>
            <person name="Clay B."/>
            <person name="Brown D."/>
            <person name="John T."/>
            <person name="Oh Y."/>
            <person name="Young N."/>
            <person name="Fitzgerald M."/>
            <person name="Haas B.J."/>
            <person name="Zeng Q."/>
            <person name="Young S."/>
            <person name="Adiconis X."/>
            <person name="Fan L."/>
            <person name="Levin J.Z."/>
            <person name="Mitchell T.K."/>
            <person name="Okubara P.A."/>
            <person name="Farman M.L."/>
            <person name="Kohn L.M."/>
            <person name="Birren B."/>
            <person name="Ma L.-J."/>
            <person name="Dean R.A."/>
        </authorList>
    </citation>
    <scope>NUCLEOTIDE SEQUENCE</scope>
    <source>
        <strain evidence="4">ATCC 64411 / 73-15</strain>
    </source>
</reference>
<feature type="domain" description="C2H2-type" evidence="2">
    <location>
        <begin position="552"/>
        <end position="575"/>
    </location>
</feature>
<feature type="region of interest" description="Disordered" evidence="1">
    <location>
        <begin position="99"/>
        <end position="145"/>
    </location>
</feature>
<feature type="compositionally biased region" description="Pro residues" evidence="1">
    <location>
        <begin position="1009"/>
        <end position="1019"/>
    </location>
</feature>
<gene>
    <name evidence="3" type="ORF">MAPG_06646</name>
</gene>
<feature type="compositionally biased region" description="Basic and acidic residues" evidence="1">
    <location>
        <begin position="229"/>
        <end position="249"/>
    </location>
</feature>
<dbReference type="AlphaFoldDB" id="A0A0C4E2K5"/>
<reference evidence="4" key="5">
    <citation type="submission" date="2015-06" db="UniProtKB">
        <authorList>
            <consortium name="EnsemblFungi"/>
        </authorList>
    </citation>
    <scope>IDENTIFICATION</scope>
    <source>
        <strain evidence="4">ATCC 64411</strain>
    </source>
</reference>
<feature type="compositionally biased region" description="Acidic residues" evidence="1">
    <location>
        <begin position="130"/>
        <end position="140"/>
    </location>
</feature>
<evidence type="ECO:0000256" key="1">
    <source>
        <dbReference type="SAM" id="MobiDB-lite"/>
    </source>
</evidence>
<feature type="compositionally biased region" description="Polar residues" evidence="1">
    <location>
        <begin position="218"/>
        <end position="228"/>
    </location>
</feature>
<feature type="domain" description="C2H2-type" evidence="2">
    <location>
        <begin position="467"/>
        <end position="495"/>
    </location>
</feature>
<dbReference type="InterPro" id="IPR013087">
    <property type="entry name" value="Znf_C2H2_type"/>
</dbReference>
<feature type="region of interest" description="Disordered" evidence="1">
    <location>
        <begin position="324"/>
        <end position="384"/>
    </location>
</feature>
<reference evidence="3" key="3">
    <citation type="submission" date="2011-03" db="EMBL/GenBank/DDBJ databases">
        <title>Annotation of Magnaporthe poae ATCC 64411.</title>
        <authorList>
            <person name="Ma L.-J."/>
            <person name="Dead R."/>
            <person name="Young S.K."/>
            <person name="Zeng Q."/>
            <person name="Gargeya S."/>
            <person name="Fitzgerald M."/>
            <person name="Haas B."/>
            <person name="Abouelleil A."/>
            <person name="Alvarado L."/>
            <person name="Arachchi H.M."/>
            <person name="Berlin A."/>
            <person name="Brown A."/>
            <person name="Chapman S.B."/>
            <person name="Chen Z."/>
            <person name="Dunbar C."/>
            <person name="Freedman E."/>
            <person name="Gearin G."/>
            <person name="Gellesch M."/>
            <person name="Goldberg J."/>
            <person name="Griggs A."/>
            <person name="Gujja S."/>
            <person name="Heiman D."/>
            <person name="Howarth C."/>
            <person name="Larson L."/>
            <person name="Lui A."/>
            <person name="MacDonald P.J.P."/>
            <person name="Mehta T."/>
            <person name="Montmayeur A."/>
            <person name="Murphy C."/>
            <person name="Neiman D."/>
            <person name="Pearson M."/>
            <person name="Priest M."/>
            <person name="Roberts A."/>
            <person name="Saif S."/>
            <person name="Shea T."/>
            <person name="Shenoy N."/>
            <person name="Sisk P."/>
            <person name="Stolte C."/>
            <person name="Sykes S."/>
            <person name="Yandava C."/>
            <person name="Wortman J."/>
            <person name="Nusbaum C."/>
            <person name="Birren B."/>
        </authorList>
    </citation>
    <scope>NUCLEOTIDE SEQUENCE</scope>
    <source>
        <strain evidence="3">ATCC 64411</strain>
    </source>
</reference>
<evidence type="ECO:0000313" key="4">
    <source>
        <dbReference type="EnsemblFungi" id="MAPG_06646T0"/>
    </source>
</evidence>
<sequence length="1019" mass="113092">MAQTLDFAATEGAICKLTKTCQDLFERCMQTDRLSTAEWLEKRQGMFNLWSFVLKASEAGKQSLDYRVRPRPDIAEFIKDLIEGLIEALEQCREIASTTDDEPDCHASHEQAGSSCPSEGSRDGQSPFWSEEEGDDDDGDGDWRDPFSQQKLYIISLVDQLRRISTAIRKSGTKYRYERADKEFNEDGFQELRSSMAIAIWRQQLWQPKAVASEAERNSTTADGSLSEASHHFPSEAGDDFHLKAKTEPQPEPQNHPQPGAGTEAPRGMQLDVQVLCRQLQDNRSLTPVQERLVRANILRHHRIIFFVESARKKAMLLAYRQRCEGQEPEKKKAKLIGASSHDQASASVAKLGDENAPTPPGSGKPVSQAEKPPPSQTGLSQVPTATAIAPGLDIKEVIRPKWSPSQLTVGTVTQDTQDYPRCPKALADGPAKGMIQCPYCAEILPGEYVKKDKRWRSHVANDLIPYMCVFEDCSTPDEMYASTFELTRHTIDAHGNPYWVCEHCPVGAADGVMESPWEWDAHMKREHPGGFREAELPLLRDASRQTLIPPVACPLCHTCQGLPSETLDEHIAKHLHAFALLSLPWGSTEGAESESDTNAAVRPTLGADRSPGQHKVLDKAAIHAWSNETGVPLPYICHDPNCTRTRGFKSKARLEFHIRSRHPNSHPSPCYKCHLGDCARGNKLWPREDNFRQHLRRKHHLNGTENIDEFIRDGPQAKPEPPGSTPVIQAPPPQPQPAQHQHQQRQMHHQQMQQQLTQRKRPRQYAREEARQIERAVPVLVQAQNNSSTAGRFKQEPDVPSPYDAYPPGPPLGPRGAPSRNKPSEPPQHQHQQQQHPLQQPSQPPPHGFGVGMGAWAMAAPSVLKPTLPAPSTSSFKPPPENATHQKTGEKRIPSDAMIAPNLKALGRGPEAYNKAKQYPPQAQHVSPAADSPETHHYGPPPAQQPPMGYQNQPTSYPPYGAAVPQLHSGSPMPQYAAQHGGPLMPPPSGIPMPVQLAWPTDEQQPQQAPPPPHHMGI</sequence>
<accession>A0A0C4E2K5</accession>
<dbReference type="OrthoDB" id="20872at2759"/>
<feature type="compositionally biased region" description="Polar residues" evidence="1">
    <location>
        <begin position="111"/>
        <end position="128"/>
    </location>
</feature>
<keyword evidence="5" id="KW-1185">Reference proteome</keyword>
<feature type="domain" description="C2H2-type" evidence="2">
    <location>
        <begin position="672"/>
        <end position="700"/>
    </location>
</feature>
<dbReference type="eggNOG" id="ENOG502SQ2N">
    <property type="taxonomic scope" value="Eukaryota"/>
</dbReference>
<dbReference type="EMBL" id="GL876970">
    <property type="protein sequence ID" value="KLU87651.1"/>
    <property type="molecule type" value="Genomic_DNA"/>
</dbReference>
<evidence type="ECO:0000313" key="3">
    <source>
        <dbReference type="EMBL" id="KLU87651.1"/>
    </source>
</evidence>
<feature type="domain" description="C2H2-type" evidence="2">
    <location>
        <begin position="636"/>
        <end position="663"/>
    </location>
</feature>
<feature type="domain" description="C2H2-type" evidence="2">
    <location>
        <begin position="500"/>
        <end position="528"/>
    </location>
</feature>
<name>A0A0C4E2K5_MAGP6</name>
<evidence type="ECO:0000259" key="2">
    <source>
        <dbReference type="SMART" id="SM00355"/>
    </source>
</evidence>
<dbReference type="Proteomes" id="UP000011715">
    <property type="component" value="Unassembled WGS sequence"/>
</dbReference>
<feature type="region of interest" description="Disordered" evidence="1">
    <location>
        <begin position="712"/>
        <end position="770"/>
    </location>
</feature>
<feature type="region of interest" description="Disordered" evidence="1">
    <location>
        <begin position="212"/>
        <end position="266"/>
    </location>
</feature>
<proteinExistence type="predicted"/>
<dbReference type="VEuPathDB" id="FungiDB:MAPG_06646"/>
<feature type="compositionally biased region" description="Pro residues" evidence="1">
    <location>
        <begin position="719"/>
        <end position="737"/>
    </location>
</feature>
<feature type="compositionally biased region" description="Low complexity" evidence="1">
    <location>
        <begin position="828"/>
        <end position="842"/>
    </location>
</feature>
<dbReference type="SMART" id="SM00355">
    <property type="entry name" value="ZnF_C2H2"/>
    <property type="match status" value="5"/>
</dbReference>
<dbReference type="EMBL" id="ADBL01001608">
    <property type="status" value="NOT_ANNOTATED_CDS"/>
    <property type="molecule type" value="Genomic_DNA"/>
</dbReference>
<dbReference type="STRING" id="644358.A0A0C4E2K5"/>
<dbReference type="PANTHER" id="PTHR35391:SF7">
    <property type="entry name" value="C2H2-TYPE DOMAIN-CONTAINING PROTEIN"/>
    <property type="match status" value="1"/>
</dbReference>